<dbReference type="EMBL" id="SNYK01000011">
    <property type="protein sequence ID" value="TDQ36623.1"/>
    <property type="molecule type" value="Genomic_DNA"/>
</dbReference>
<name>A0A4R6TWJ2_9GAMM</name>
<sequence>MYKLAFACFLAGMTLNVQAKVDPSQAARLGNDLTPQGGERAGSPDGLIPPWNGGITRPPAGYQKGMHHPDPFSNDQPRLVIDKNNLAEHADSLPAGLQELVRNNPEYSIRVFPTRRSASAPQRVYDATRTNATQTELISRGNGVEGATAGIPFPLPQSGLEVIWNHIMRYRGDQVRTYTNHAAVLQGGKYSLLKRERDILFTYGQPGLSEKDLNNTLLYYKYRVLSPAALAGTSLLVQETLDQILAMRKAWRYDRGERRVRRLPSLAYDALQPDTSGMATADVVDAYNGAPDRYEWNLLTKQPMVVPYNSYALHQKGVPYDEILQPAFVNPQLLRYELHRVWIVEANLRTGFSHPYHKRRFYIDEDSWQILAVDLYDKKGELIGLQESHSINYYELPAFFSTLETIYDFKRKRYFVDGLDNNEPMYDFDVELHPRDFTPSALRREGN</sequence>
<dbReference type="OrthoDB" id="178023at2"/>
<dbReference type="Pfam" id="PF07044">
    <property type="entry name" value="DUF1329"/>
    <property type="match status" value="1"/>
</dbReference>
<proteinExistence type="predicted"/>
<evidence type="ECO:0000256" key="1">
    <source>
        <dbReference type="SAM" id="MobiDB-lite"/>
    </source>
</evidence>
<evidence type="ECO:0000256" key="2">
    <source>
        <dbReference type="SAM" id="SignalP"/>
    </source>
</evidence>
<dbReference type="Proteomes" id="UP000294575">
    <property type="component" value="Unassembled WGS sequence"/>
</dbReference>
<keyword evidence="4" id="KW-1185">Reference proteome</keyword>
<protein>
    <submittedName>
        <fullName evidence="3">Uncharacterized protein DUF1329</fullName>
    </submittedName>
</protein>
<feature type="signal peptide" evidence="2">
    <location>
        <begin position="1"/>
        <end position="19"/>
    </location>
</feature>
<gene>
    <name evidence="3" type="ORF">DFQ45_1112</name>
</gene>
<dbReference type="InterPro" id="IPR010752">
    <property type="entry name" value="DUF1329"/>
</dbReference>
<evidence type="ECO:0000313" key="4">
    <source>
        <dbReference type="Proteomes" id="UP000294575"/>
    </source>
</evidence>
<dbReference type="RefSeq" id="WP_101496482.1">
    <property type="nucleotide sequence ID" value="NZ_LNJZ01000005.1"/>
</dbReference>
<evidence type="ECO:0000313" key="3">
    <source>
        <dbReference type="EMBL" id="TDQ36623.1"/>
    </source>
</evidence>
<reference evidence="3 4" key="1">
    <citation type="submission" date="2019-03" db="EMBL/GenBank/DDBJ databases">
        <title>Genomic Encyclopedia of Type Strains, Phase IV (KMG-IV): sequencing the most valuable type-strain genomes for metagenomic binning, comparative biology and taxonomic classification.</title>
        <authorList>
            <person name="Goeker M."/>
        </authorList>
    </citation>
    <scope>NUCLEOTIDE SEQUENCE [LARGE SCALE GENOMIC DNA]</scope>
    <source>
        <strain evidence="3 4">DSM 28679</strain>
    </source>
</reference>
<feature type="region of interest" description="Disordered" evidence="1">
    <location>
        <begin position="28"/>
        <end position="50"/>
    </location>
</feature>
<accession>A0A4R6TWJ2</accession>
<comment type="caution">
    <text evidence="3">The sequence shown here is derived from an EMBL/GenBank/DDBJ whole genome shotgun (WGS) entry which is preliminary data.</text>
</comment>
<dbReference type="Gene3D" id="2.50.20.10">
    <property type="entry name" value="Lipoprotein localisation LolA/LolB/LppX"/>
    <property type="match status" value="1"/>
</dbReference>
<feature type="chain" id="PRO_5020358397" evidence="2">
    <location>
        <begin position="20"/>
        <end position="447"/>
    </location>
</feature>
<keyword evidence="2" id="KW-0732">Signal</keyword>
<dbReference type="CDD" id="cd16329">
    <property type="entry name" value="LolA_like"/>
    <property type="match status" value="1"/>
</dbReference>
<organism evidence="3 4">
    <name type="scientific">Thiopseudomonas denitrificans</name>
    <dbReference type="NCBI Taxonomy" id="1501432"/>
    <lineage>
        <taxon>Bacteria</taxon>
        <taxon>Pseudomonadati</taxon>
        <taxon>Pseudomonadota</taxon>
        <taxon>Gammaproteobacteria</taxon>
        <taxon>Pseudomonadales</taxon>
        <taxon>Pseudomonadaceae</taxon>
        <taxon>Thiopseudomonas</taxon>
    </lineage>
</organism>
<dbReference type="AlphaFoldDB" id="A0A4R6TWJ2"/>